<comment type="subcellular location">
    <subcellularLocation>
        <location evidence="1">Cell membrane</location>
        <topology evidence="1">Multi-pass membrane protein</topology>
    </subcellularLocation>
</comment>
<keyword evidence="9" id="KW-1185">Reference proteome</keyword>
<proteinExistence type="predicted"/>
<gene>
    <name evidence="8" type="ORF">SAMN06295960_1442</name>
</gene>
<dbReference type="AlphaFoldDB" id="A0A1X7JCE0"/>
<accession>A0A1X7JCE0</accession>
<keyword evidence="3 6" id="KW-0812">Transmembrane</keyword>
<evidence type="ECO:0000256" key="4">
    <source>
        <dbReference type="ARBA" id="ARBA00022989"/>
    </source>
</evidence>
<evidence type="ECO:0000259" key="7">
    <source>
        <dbReference type="Pfam" id="PF12698"/>
    </source>
</evidence>
<sequence length="380" mass="42112">MRFWHIFWHELSYWLKERSTYVQFILVPLIMIFVLGSSLAGSEVFKQEDVILPVATVGLVGEGNESMAQAFTQFSRHEEVSRYITIEQISTSAALAEQLRLQQVDYGIVIPKQEEASIQLLQGSNHVINLMMTSIVNEFASASAMHALKLEADHTVEDTSGEEQGTSLQDSEPLVSMGLISSESVTAMQYYAVSILIMFLLYAGLRFGSALLVEERSYTLKRMQSTPARPREIIYAMMLAHFILSLLQAGCMIVISAVVYGVNWHLHLGTVVIACGFVTLCSLCIGLIGAAWFRQSKTLHTFMQTIIIAMVAASGGYVLIPEFQQAAGVYTLPYWGMQIFYNQMLNAAPAATQHGLGILALWAIILGGLSLYFSKKVVTR</sequence>
<feature type="transmembrane region" description="Helical" evidence="6">
    <location>
        <begin position="266"/>
        <end position="290"/>
    </location>
</feature>
<evidence type="ECO:0000256" key="1">
    <source>
        <dbReference type="ARBA" id="ARBA00004651"/>
    </source>
</evidence>
<dbReference type="STRING" id="1852522.SAMN06295960_1442"/>
<dbReference type="GO" id="GO:0140359">
    <property type="term" value="F:ABC-type transporter activity"/>
    <property type="evidence" value="ECO:0007669"/>
    <property type="project" value="InterPro"/>
</dbReference>
<evidence type="ECO:0000313" key="8">
    <source>
        <dbReference type="EMBL" id="SMG25574.1"/>
    </source>
</evidence>
<evidence type="ECO:0000256" key="2">
    <source>
        <dbReference type="ARBA" id="ARBA00022475"/>
    </source>
</evidence>
<dbReference type="RefSeq" id="WP_085493583.1">
    <property type="nucleotide sequence ID" value="NZ_FXAZ01000001.1"/>
</dbReference>
<evidence type="ECO:0000313" key="9">
    <source>
        <dbReference type="Proteomes" id="UP000193834"/>
    </source>
</evidence>
<feature type="transmembrane region" description="Helical" evidence="6">
    <location>
        <begin position="21"/>
        <end position="40"/>
    </location>
</feature>
<dbReference type="InterPro" id="IPR051449">
    <property type="entry name" value="ABC-2_transporter_component"/>
</dbReference>
<feature type="transmembrane region" description="Helical" evidence="6">
    <location>
        <begin position="233"/>
        <end position="260"/>
    </location>
</feature>
<feature type="domain" description="ABC-2 type transporter transmembrane" evidence="7">
    <location>
        <begin position="19"/>
        <end position="372"/>
    </location>
</feature>
<dbReference type="PANTHER" id="PTHR30294">
    <property type="entry name" value="MEMBRANE COMPONENT OF ABC TRANSPORTER YHHJ-RELATED"/>
    <property type="match status" value="1"/>
</dbReference>
<dbReference type="OrthoDB" id="1952619at2"/>
<keyword evidence="4 6" id="KW-1133">Transmembrane helix</keyword>
<evidence type="ECO:0000256" key="5">
    <source>
        <dbReference type="ARBA" id="ARBA00023136"/>
    </source>
</evidence>
<dbReference type="InterPro" id="IPR013525">
    <property type="entry name" value="ABC2_TM"/>
</dbReference>
<dbReference type="PANTHER" id="PTHR30294:SF38">
    <property type="entry name" value="TRANSPORT PERMEASE PROTEIN"/>
    <property type="match status" value="1"/>
</dbReference>
<evidence type="ECO:0000256" key="6">
    <source>
        <dbReference type="SAM" id="Phobius"/>
    </source>
</evidence>
<name>A0A1X7JCE0_9BACL</name>
<dbReference type="Proteomes" id="UP000193834">
    <property type="component" value="Unassembled WGS sequence"/>
</dbReference>
<protein>
    <submittedName>
        <fullName evidence="8">ABC-2 type transport system permease protein</fullName>
    </submittedName>
</protein>
<dbReference type="Pfam" id="PF12698">
    <property type="entry name" value="ABC2_membrane_3"/>
    <property type="match status" value="1"/>
</dbReference>
<feature type="transmembrane region" description="Helical" evidence="6">
    <location>
        <begin position="302"/>
        <end position="320"/>
    </location>
</feature>
<dbReference type="GO" id="GO:0005886">
    <property type="term" value="C:plasma membrane"/>
    <property type="evidence" value="ECO:0007669"/>
    <property type="project" value="UniProtKB-SubCell"/>
</dbReference>
<keyword evidence="2" id="KW-1003">Cell membrane</keyword>
<organism evidence="8 9">
    <name type="scientific">Paenibacillus aquistagni</name>
    <dbReference type="NCBI Taxonomy" id="1852522"/>
    <lineage>
        <taxon>Bacteria</taxon>
        <taxon>Bacillati</taxon>
        <taxon>Bacillota</taxon>
        <taxon>Bacilli</taxon>
        <taxon>Bacillales</taxon>
        <taxon>Paenibacillaceae</taxon>
        <taxon>Paenibacillus</taxon>
    </lineage>
</organism>
<dbReference type="EMBL" id="FXAZ01000001">
    <property type="protein sequence ID" value="SMG25574.1"/>
    <property type="molecule type" value="Genomic_DNA"/>
</dbReference>
<evidence type="ECO:0000256" key="3">
    <source>
        <dbReference type="ARBA" id="ARBA00022692"/>
    </source>
</evidence>
<keyword evidence="5 6" id="KW-0472">Membrane</keyword>
<reference evidence="8 9" key="1">
    <citation type="submission" date="2017-04" db="EMBL/GenBank/DDBJ databases">
        <authorList>
            <person name="Afonso C.L."/>
            <person name="Miller P.J."/>
            <person name="Scott M.A."/>
            <person name="Spackman E."/>
            <person name="Goraichik I."/>
            <person name="Dimitrov K.M."/>
            <person name="Suarez D.L."/>
            <person name="Swayne D.E."/>
        </authorList>
    </citation>
    <scope>NUCLEOTIDE SEQUENCE [LARGE SCALE GENOMIC DNA]</scope>
    <source>
        <strain evidence="8 9">11</strain>
    </source>
</reference>
<feature type="transmembrane region" description="Helical" evidence="6">
    <location>
        <begin position="190"/>
        <end position="213"/>
    </location>
</feature>
<feature type="transmembrane region" description="Helical" evidence="6">
    <location>
        <begin position="354"/>
        <end position="373"/>
    </location>
</feature>